<dbReference type="Proteomes" id="UP001501074">
    <property type="component" value="Unassembled WGS sequence"/>
</dbReference>
<dbReference type="Pfam" id="PF07690">
    <property type="entry name" value="MFS_1"/>
    <property type="match status" value="1"/>
</dbReference>
<evidence type="ECO:0000256" key="7">
    <source>
        <dbReference type="SAM" id="Phobius"/>
    </source>
</evidence>
<organism evidence="8 9">
    <name type="scientific">Kineosporia mesophila</name>
    <dbReference type="NCBI Taxonomy" id="566012"/>
    <lineage>
        <taxon>Bacteria</taxon>
        <taxon>Bacillati</taxon>
        <taxon>Actinomycetota</taxon>
        <taxon>Actinomycetes</taxon>
        <taxon>Kineosporiales</taxon>
        <taxon>Kineosporiaceae</taxon>
        <taxon>Kineosporia</taxon>
    </lineage>
</organism>
<feature type="transmembrane region" description="Helical" evidence="7">
    <location>
        <begin position="56"/>
        <end position="79"/>
    </location>
</feature>
<feature type="transmembrane region" description="Helical" evidence="7">
    <location>
        <begin position="180"/>
        <end position="199"/>
    </location>
</feature>
<dbReference type="RefSeq" id="WP_231482142.1">
    <property type="nucleotide sequence ID" value="NZ_BAAAZO010000004.1"/>
</dbReference>
<feature type="transmembrane region" description="Helical" evidence="7">
    <location>
        <begin position="86"/>
        <end position="106"/>
    </location>
</feature>
<keyword evidence="6 7" id="KW-0472">Membrane</keyword>
<dbReference type="InterPro" id="IPR050171">
    <property type="entry name" value="MFS_Transporters"/>
</dbReference>
<evidence type="ECO:0000256" key="2">
    <source>
        <dbReference type="ARBA" id="ARBA00022448"/>
    </source>
</evidence>
<name>A0ABP6ZNM5_9ACTN</name>
<evidence type="ECO:0000256" key="1">
    <source>
        <dbReference type="ARBA" id="ARBA00004651"/>
    </source>
</evidence>
<keyword evidence="2" id="KW-0813">Transport</keyword>
<feature type="transmembrane region" description="Helical" evidence="7">
    <location>
        <begin position="28"/>
        <end position="50"/>
    </location>
</feature>
<keyword evidence="5 7" id="KW-1133">Transmembrane helix</keyword>
<keyword evidence="3" id="KW-1003">Cell membrane</keyword>
<dbReference type="Gene3D" id="1.20.1250.20">
    <property type="entry name" value="MFS general substrate transporter like domains"/>
    <property type="match status" value="1"/>
</dbReference>
<dbReference type="PANTHER" id="PTHR23517:SF2">
    <property type="entry name" value="MULTIDRUG RESISTANCE PROTEIN MDTH"/>
    <property type="match status" value="1"/>
</dbReference>
<evidence type="ECO:0000256" key="6">
    <source>
        <dbReference type="ARBA" id="ARBA00023136"/>
    </source>
</evidence>
<feature type="transmembrane region" description="Helical" evidence="7">
    <location>
        <begin position="386"/>
        <end position="407"/>
    </location>
</feature>
<proteinExistence type="predicted"/>
<keyword evidence="4 7" id="KW-0812">Transmembrane</keyword>
<dbReference type="PANTHER" id="PTHR23517">
    <property type="entry name" value="RESISTANCE PROTEIN MDTM, PUTATIVE-RELATED-RELATED"/>
    <property type="match status" value="1"/>
</dbReference>
<dbReference type="InterPro" id="IPR036259">
    <property type="entry name" value="MFS_trans_sf"/>
</dbReference>
<evidence type="ECO:0000256" key="5">
    <source>
        <dbReference type="ARBA" id="ARBA00022989"/>
    </source>
</evidence>
<evidence type="ECO:0000313" key="8">
    <source>
        <dbReference type="EMBL" id="GAA3611865.1"/>
    </source>
</evidence>
<sequence length="437" mass="44871">MTGADRIGSVMRTWLTEIVPGQGAARRLAVLTIVQSIGYGLFLTSSAIFFRETVGLTITQVGLGLSVAGLAGLLFTVPIGRLADRFGARLPLLTLYAALVVLFAAYCGVTNFAGFVVIASLISICETSVTPLRATLTHALFPPEDRVRVSAQMRSLLNVGFMIGAACAGAALAVGTRSAFFAVVLLSAFGHAVCAVIVARLPQSTQAPAVATPGSNQARSGLRDLRFLGLSLLAGVLEFYQPILTVALPLWIVARTDAPTSVNAVLLMLDTILVILLQVAASRGAETVPGAARMLRRSGLVLAVSCAIFATTQGASAVVAIPLLLIGTAVLVWGELSQAAGSWGLALHLPPPGKQGEYQGVFALGRGLQQTTGPAVVTFLAVTQGWWGWLVLGALLAVCGIACPPLARSAERALTGGSLPGSVDAGSSLAPGPTPAS</sequence>
<evidence type="ECO:0000313" key="9">
    <source>
        <dbReference type="Proteomes" id="UP001501074"/>
    </source>
</evidence>
<feature type="transmembrane region" description="Helical" evidence="7">
    <location>
        <begin position="227"/>
        <end position="254"/>
    </location>
</feature>
<feature type="transmembrane region" description="Helical" evidence="7">
    <location>
        <begin position="300"/>
        <end position="333"/>
    </location>
</feature>
<comment type="subcellular location">
    <subcellularLocation>
        <location evidence="1">Cell membrane</location>
        <topology evidence="1">Multi-pass membrane protein</topology>
    </subcellularLocation>
</comment>
<reference evidence="9" key="1">
    <citation type="journal article" date="2019" name="Int. J. Syst. Evol. Microbiol.">
        <title>The Global Catalogue of Microorganisms (GCM) 10K type strain sequencing project: providing services to taxonomists for standard genome sequencing and annotation.</title>
        <authorList>
            <consortium name="The Broad Institute Genomics Platform"/>
            <consortium name="The Broad Institute Genome Sequencing Center for Infectious Disease"/>
            <person name="Wu L."/>
            <person name="Ma J."/>
        </authorList>
    </citation>
    <scope>NUCLEOTIDE SEQUENCE [LARGE SCALE GENOMIC DNA]</scope>
    <source>
        <strain evidence="9">JCM 16902</strain>
    </source>
</reference>
<keyword evidence="9" id="KW-1185">Reference proteome</keyword>
<evidence type="ECO:0000256" key="3">
    <source>
        <dbReference type="ARBA" id="ARBA00022475"/>
    </source>
</evidence>
<protein>
    <submittedName>
        <fullName evidence="8">MFS transporter</fullName>
    </submittedName>
</protein>
<dbReference type="EMBL" id="BAAAZO010000004">
    <property type="protein sequence ID" value="GAA3611865.1"/>
    <property type="molecule type" value="Genomic_DNA"/>
</dbReference>
<feature type="transmembrane region" description="Helical" evidence="7">
    <location>
        <begin position="260"/>
        <end position="279"/>
    </location>
</feature>
<evidence type="ECO:0000256" key="4">
    <source>
        <dbReference type="ARBA" id="ARBA00022692"/>
    </source>
</evidence>
<feature type="transmembrane region" description="Helical" evidence="7">
    <location>
        <begin position="155"/>
        <end position="174"/>
    </location>
</feature>
<accession>A0ABP6ZNM5</accession>
<dbReference type="SUPFAM" id="SSF103473">
    <property type="entry name" value="MFS general substrate transporter"/>
    <property type="match status" value="1"/>
</dbReference>
<dbReference type="InterPro" id="IPR011701">
    <property type="entry name" value="MFS"/>
</dbReference>
<gene>
    <name evidence="8" type="ORF">GCM10022223_29960</name>
</gene>
<comment type="caution">
    <text evidence="8">The sequence shown here is derived from an EMBL/GenBank/DDBJ whole genome shotgun (WGS) entry which is preliminary data.</text>
</comment>